<feature type="region of interest" description="Disordered" evidence="1">
    <location>
        <begin position="1"/>
        <end position="37"/>
    </location>
</feature>
<organism evidence="2 3">
    <name type="scientific">Streptantibioticus cattleyicolor (strain ATCC 35852 / DSM 46488 / JCM 4925 / NBRC 14057 / NRRL 8057)</name>
    <name type="common">Streptomyces cattleya</name>
    <dbReference type="NCBI Taxonomy" id="1003195"/>
    <lineage>
        <taxon>Bacteria</taxon>
        <taxon>Bacillati</taxon>
        <taxon>Actinomycetota</taxon>
        <taxon>Actinomycetes</taxon>
        <taxon>Kitasatosporales</taxon>
        <taxon>Streptomycetaceae</taxon>
        <taxon>Streptantibioticus</taxon>
    </lineage>
</organism>
<evidence type="ECO:0000256" key="1">
    <source>
        <dbReference type="SAM" id="MobiDB-lite"/>
    </source>
</evidence>
<proteinExistence type="predicted"/>
<protein>
    <submittedName>
        <fullName evidence="2">Uncharacterized protein</fullName>
    </submittedName>
</protein>
<dbReference type="AlphaFoldDB" id="F8K206"/>
<accession>F8K206</accession>
<dbReference type="KEGG" id="scy:SCATT_13230"/>
<dbReference type="Proteomes" id="UP000007842">
    <property type="component" value="Chromosome"/>
</dbReference>
<dbReference type="EMBL" id="CP003219">
    <property type="protein sequence ID" value="AEW93694.1"/>
    <property type="molecule type" value="Genomic_DNA"/>
</dbReference>
<evidence type="ECO:0000313" key="2">
    <source>
        <dbReference type="EMBL" id="AEW93694.1"/>
    </source>
</evidence>
<reference evidence="3" key="1">
    <citation type="submission" date="2011-12" db="EMBL/GenBank/DDBJ databases">
        <title>Complete genome sequence of Streptomyces cattleya strain DSM 46488.</title>
        <authorList>
            <person name="Ou H.-Y."/>
            <person name="Li P."/>
            <person name="Zhao C."/>
            <person name="O'Hagan D."/>
            <person name="Deng Z."/>
        </authorList>
    </citation>
    <scope>NUCLEOTIDE SEQUENCE [LARGE SCALE GENOMIC DNA]</scope>
    <source>
        <strain evidence="3">ATCC 35852 / DSM 46488 / JCM 4925 / NBRC 14057 / NRRL 8057</strain>
    </source>
</reference>
<dbReference type="HOGENOM" id="CLU_3349006_0_0_11"/>
<dbReference type="PATRIC" id="fig|1003195.11.peg.2908"/>
<keyword evidence="3" id="KW-1185">Reference proteome</keyword>
<accession>G8WTQ1</accession>
<name>F8K206_STREN</name>
<evidence type="ECO:0000313" key="3">
    <source>
        <dbReference type="Proteomes" id="UP000007842"/>
    </source>
</evidence>
<sequence>MICDYKAARNRPLTRGQKPSNKALATVGFRSSTASPT</sequence>
<gene>
    <name evidence="2" type="ordered locus">SCATT_13230</name>
</gene>
<dbReference type="KEGG" id="sct:SCAT_1328"/>